<dbReference type="AlphaFoldDB" id="A0A7W6BEE9"/>
<keyword evidence="3" id="KW-1185">Reference proteome</keyword>
<dbReference type="Proteomes" id="UP000571950">
    <property type="component" value="Unassembled WGS sequence"/>
</dbReference>
<organism evidence="2 3">
    <name type="scientific">Sphingobium jiangsuense</name>
    <dbReference type="NCBI Taxonomy" id="870476"/>
    <lineage>
        <taxon>Bacteria</taxon>
        <taxon>Pseudomonadati</taxon>
        <taxon>Pseudomonadota</taxon>
        <taxon>Alphaproteobacteria</taxon>
        <taxon>Sphingomonadales</taxon>
        <taxon>Sphingomonadaceae</taxon>
        <taxon>Sphingobium</taxon>
    </lineage>
</organism>
<dbReference type="InterPro" id="IPR050570">
    <property type="entry name" value="Cell_wall_metabolism_enzyme"/>
</dbReference>
<dbReference type="PANTHER" id="PTHR21666:SF285">
    <property type="entry name" value="M23 FAMILY METALLOPEPTIDASE"/>
    <property type="match status" value="1"/>
</dbReference>
<dbReference type="FunFam" id="2.70.70.10:FF:000019">
    <property type="entry name" value="M23 family peptidase"/>
    <property type="match status" value="1"/>
</dbReference>
<gene>
    <name evidence="2" type="ORF">GGR43_001098</name>
</gene>
<dbReference type="GO" id="GO:0004222">
    <property type="term" value="F:metalloendopeptidase activity"/>
    <property type="evidence" value="ECO:0007669"/>
    <property type="project" value="TreeGrafter"/>
</dbReference>
<dbReference type="InterPro" id="IPR016047">
    <property type="entry name" value="M23ase_b-sheet_dom"/>
</dbReference>
<dbReference type="EMBL" id="JACIDT010000003">
    <property type="protein sequence ID" value="MBB3925385.1"/>
    <property type="molecule type" value="Genomic_DNA"/>
</dbReference>
<accession>A0A7W6BEE9</accession>
<dbReference type="InterPro" id="IPR011055">
    <property type="entry name" value="Dup_hybrid_motif"/>
</dbReference>
<feature type="domain" description="M23ase beta-sheet core" evidence="1">
    <location>
        <begin position="210"/>
        <end position="306"/>
    </location>
</feature>
<sequence>MAQGTGVAGLIVRAGRQGPGALCLLAPALIVAGCVASDPGAPPPSPPAAPPVLPACAAQAGRADDFVLVGEAVQGGMIRGMAPRCTRGLTLDGAAVPLADDGRFLIAFDRDAAASALLRAEVEGGAPIEQRLTVRPGNWRIERVNASPTGGVPSAEFLERRKPELERIRAARAMRVQSDGWRQDFRWPVTGRISGLFGAQRIYRGQPGSYHSGVDVAAPTGTPIRAPADGVVVLAARTPFTLEGHLLIIDHGMGLSSAFLHCSSLAVAEGERVRQGQLLGAVGATGRASGPHMHWGMMWNGARLDPQRIAGEMPAN</sequence>
<dbReference type="SUPFAM" id="SSF51261">
    <property type="entry name" value="Duplicated hybrid motif"/>
    <property type="match status" value="1"/>
</dbReference>
<protein>
    <recommendedName>
        <fullName evidence="1">M23ase beta-sheet core domain-containing protein</fullName>
    </recommendedName>
</protein>
<dbReference type="Pfam" id="PF01551">
    <property type="entry name" value="Peptidase_M23"/>
    <property type="match status" value="1"/>
</dbReference>
<dbReference type="PANTHER" id="PTHR21666">
    <property type="entry name" value="PEPTIDASE-RELATED"/>
    <property type="match status" value="1"/>
</dbReference>
<evidence type="ECO:0000259" key="1">
    <source>
        <dbReference type="Pfam" id="PF01551"/>
    </source>
</evidence>
<dbReference type="Gene3D" id="2.70.70.10">
    <property type="entry name" value="Glucose Permease (Domain IIA)"/>
    <property type="match status" value="1"/>
</dbReference>
<dbReference type="CDD" id="cd12797">
    <property type="entry name" value="M23_peptidase"/>
    <property type="match status" value="1"/>
</dbReference>
<dbReference type="RefSeq" id="WP_284278598.1">
    <property type="nucleotide sequence ID" value="NZ_BSPS01000083.1"/>
</dbReference>
<evidence type="ECO:0000313" key="2">
    <source>
        <dbReference type="EMBL" id="MBB3925385.1"/>
    </source>
</evidence>
<name>A0A7W6BEE9_9SPHN</name>
<proteinExistence type="predicted"/>
<comment type="caution">
    <text evidence="2">The sequence shown here is derived from an EMBL/GenBank/DDBJ whole genome shotgun (WGS) entry which is preliminary data.</text>
</comment>
<evidence type="ECO:0000313" key="3">
    <source>
        <dbReference type="Proteomes" id="UP000571950"/>
    </source>
</evidence>
<reference evidence="2 3" key="1">
    <citation type="submission" date="2020-08" db="EMBL/GenBank/DDBJ databases">
        <title>Genomic Encyclopedia of Type Strains, Phase IV (KMG-IV): sequencing the most valuable type-strain genomes for metagenomic binning, comparative biology and taxonomic classification.</title>
        <authorList>
            <person name="Goeker M."/>
        </authorList>
    </citation>
    <scope>NUCLEOTIDE SEQUENCE [LARGE SCALE GENOMIC DNA]</scope>
    <source>
        <strain evidence="2 3">DSM 26189</strain>
    </source>
</reference>